<proteinExistence type="predicted"/>
<feature type="domain" description="Fido" evidence="3">
    <location>
        <begin position="109"/>
        <end position="266"/>
    </location>
</feature>
<dbReference type="EMBL" id="WLZY01000010">
    <property type="protein sequence ID" value="NDL60254.1"/>
    <property type="molecule type" value="Genomic_DNA"/>
</dbReference>
<feature type="binding site" evidence="2">
    <location>
        <begin position="201"/>
        <end position="208"/>
    </location>
    <ligand>
        <name>ATP</name>
        <dbReference type="ChEBI" id="CHEBI:30616"/>
    </ligand>
</feature>
<evidence type="ECO:0000256" key="1">
    <source>
        <dbReference type="PIRSR" id="PIRSR640198-1"/>
    </source>
</evidence>
<dbReference type="InterPro" id="IPR040198">
    <property type="entry name" value="Fido_containing"/>
</dbReference>
<name>A0A7K3MAE0_9ACTN</name>
<dbReference type="RefSeq" id="WP_162452951.1">
    <property type="nucleotide sequence ID" value="NZ_WLZY01000010.1"/>
</dbReference>
<keyword evidence="2" id="KW-0067">ATP-binding</keyword>
<evidence type="ECO:0000313" key="5">
    <source>
        <dbReference type="Proteomes" id="UP000460435"/>
    </source>
</evidence>
<dbReference type="PANTHER" id="PTHR13504">
    <property type="entry name" value="FIDO DOMAIN-CONTAINING PROTEIN DDB_G0283145"/>
    <property type="match status" value="1"/>
</dbReference>
<reference evidence="4 5" key="1">
    <citation type="submission" date="2019-11" db="EMBL/GenBank/DDBJ databases">
        <authorList>
            <person name="Li X.-J."/>
            <person name="Feng X.-M."/>
        </authorList>
    </citation>
    <scope>NUCLEOTIDE SEQUENCE [LARGE SCALE GENOMIC DNA]</scope>
    <source>
        <strain evidence="4 5">XMNu-373</strain>
    </source>
</reference>
<dbReference type="GO" id="GO:0005524">
    <property type="term" value="F:ATP binding"/>
    <property type="evidence" value="ECO:0007669"/>
    <property type="project" value="UniProtKB-KW"/>
</dbReference>
<organism evidence="4 5">
    <name type="scientific">Phytoactinopolyspora mesophila</name>
    <dbReference type="NCBI Taxonomy" id="2650750"/>
    <lineage>
        <taxon>Bacteria</taxon>
        <taxon>Bacillati</taxon>
        <taxon>Actinomycetota</taxon>
        <taxon>Actinomycetes</taxon>
        <taxon>Jiangellales</taxon>
        <taxon>Jiangellaceae</taxon>
        <taxon>Phytoactinopolyspora</taxon>
    </lineage>
</organism>
<dbReference type="Gene3D" id="1.10.3290.10">
    <property type="entry name" value="Fido-like domain"/>
    <property type="match status" value="1"/>
</dbReference>
<dbReference type="SUPFAM" id="SSF140931">
    <property type="entry name" value="Fic-like"/>
    <property type="match status" value="1"/>
</dbReference>
<evidence type="ECO:0000259" key="3">
    <source>
        <dbReference type="PROSITE" id="PS51459"/>
    </source>
</evidence>
<feature type="active site" evidence="1">
    <location>
        <position position="197"/>
    </location>
</feature>
<protein>
    <submittedName>
        <fullName evidence="4">Fic family protein</fullName>
    </submittedName>
</protein>
<dbReference type="Proteomes" id="UP000460435">
    <property type="component" value="Unassembled WGS sequence"/>
</dbReference>
<dbReference type="AlphaFoldDB" id="A0A7K3MAE0"/>
<dbReference type="InterPro" id="IPR036597">
    <property type="entry name" value="Fido-like_dom_sf"/>
</dbReference>
<evidence type="ECO:0000256" key="2">
    <source>
        <dbReference type="PIRSR" id="PIRSR640198-2"/>
    </source>
</evidence>
<keyword evidence="5" id="KW-1185">Reference proteome</keyword>
<dbReference type="Pfam" id="PF02661">
    <property type="entry name" value="Fic"/>
    <property type="match status" value="1"/>
</dbReference>
<dbReference type="PANTHER" id="PTHR13504:SF38">
    <property type="entry name" value="FIDO DOMAIN-CONTAINING PROTEIN"/>
    <property type="match status" value="1"/>
</dbReference>
<sequence>MRSFVDLDRLIGQVPADVVVRLRDLDFGSGSEALYRDQLPGVLSALAHRARVESVTASSAIEGVVVDDTVRAARIVDDVTTRLRNRSEEELAGYRDALDYLFSEDWKPLNVGLLLHLHRLLYSHTATGGGEIKAEDNVVIDRNADGTTSTRFHPVSARETEFYLHELVARFQEATENSRHHPVLLVGLFVLDLLVIHPFEDGNGRVARVVTNALLSDSGYGVVRYVSLEQAIANSVDAYYQTLLGAARGWHTDEHDPWLWLRYFTEVLATAYRNFSGRVAAQRASGSKQDRVRDYVIHHAPTAMRLADIRAALPGVSDQTIRLVLNRLRDDGIVAPDGVGRSAAWIRLPRH</sequence>
<gene>
    <name evidence="4" type="ORF">F7O44_24575</name>
</gene>
<comment type="caution">
    <text evidence="4">The sequence shown here is derived from an EMBL/GenBank/DDBJ whole genome shotgun (WGS) entry which is preliminary data.</text>
</comment>
<dbReference type="PROSITE" id="PS51459">
    <property type="entry name" value="FIDO"/>
    <property type="match status" value="1"/>
</dbReference>
<keyword evidence="2" id="KW-0547">Nucleotide-binding</keyword>
<dbReference type="InterPro" id="IPR003812">
    <property type="entry name" value="Fido"/>
</dbReference>
<evidence type="ECO:0000313" key="4">
    <source>
        <dbReference type="EMBL" id="NDL60254.1"/>
    </source>
</evidence>
<accession>A0A7K3MAE0</accession>